<evidence type="ECO:0000256" key="5">
    <source>
        <dbReference type="HAMAP-Rule" id="MF_03043"/>
    </source>
</evidence>
<organism evidence="7">
    <name type="scientific">Timema poppense</name>
    <name type="common">Walking stick</name>
    <dbReference type="NCBI Taxonomy" id="170557"/>
    <lineage>
        <taxon>Eukaryota</taxon>
        <taxon>Metazoa</taxon>
        <taxon>Ecdysozoa</taxon>
        <taxon>Arthropoda</taxon>
        <taxon>Hexapoda</taxon>
        <taxon>Insecta</taxon>
        <taxon>Pterygota</taxon>
        <taxon>Neoptera</taxon>
        <taxon>Polyneoptera</taxon>
        <taxon>Phasmatodea</taxon>
        <taxon>Timematodea</taxon>
        <taxon>Timematoidea</taxon>
        <taxon>Timematidae</taxon>
        <taxon>Timema</taxon>
    </lineage>
</organism>
<evidence type="ECO:0000256" key="4">
    <source>
        <dbReference type="ARBA" id="ARBA00022833"/>
    </source>
</evidence>
<dbReference type="Pfam" id="PF01702">
    <property type="entry name" value="TGT"/>
    <property type="match status" value="2"/>
</dbReference>
<dbReference type="InterPro" id="IPR050852">
    <property type="entry name" value="Queuine_tRNA-ribosyltrfase"/>
</dbReference>
<dbReference type="NCBIfam" id="TIGR00449">
    <property type="entry name" value="tgt_general"/>
    <property type="match status" value="1"/>
</dbReference>
<keyword evidence="3 5" id="KW-0479">Metal-binding</keyword>
<feature type="binding site" evidence="5">
    <location>
        <position position="415"/>
    </location>
    <ligand>
        <name>Zn(2+)</name>
        <dbReference type="ChEBI" id="CHEBI:29105"/>
    </ligand>
</feature>
<dbReference type="SUPFAM" id="SSF51713">
    <property type="entry name" value="tRNA-guanine transglycosylase"/>
    <property type="match status" value="1"/>
</dbReference>
<dbReference type="InterPro" id="IPR036511">
    <property type="entry name" value="TGT-like_sf"/>
</dbReference>
<comment type="subcellular location">
    <subcellularLocation>
        <location evidence="5">Cytoplasm</location>
    </subcellularLocation>
</comment>
<protein>
    <recommendedName>
        <fullName evidence="5">Queuine tRNA-ribosyltransferase accessory subunit 2</fullName>
    </recommendedName>
    <alternativeName>
        <fullName evidence="5">Queuine tRNA-ribosyltransferase domain-containing protein 1</fullName>
    </alternativeName>
</protein>
<keyword evidence="4 5" id="KW-0862">Zinc</keyword>
<dbReference type="PANTHER" id="PTHR46064:SF1">
    <property type="entry name" value="QUEUINE TRNA-RIBOSYLTRANSFERASE ACCESSORY SUBUNIT 2"/>
    <property type="match status" value="1"/>
</dbReference>
<dbReference type="InterPro" id="IPR002616">
    <property type="entry name" value="tRNA_ribo_trans-like"/>
</dbReference>
<evidence type="ECO:0000313" key="7">
    <source>
        <dbReference type="EMBL" id="CAD7395592.1"/>
    </source>
</evidence>
<sequence>MKFVIQSVSSHSSRLGCILDIERIPGVVFETPLLLVYTKGGCIPHLTHEVLQMVTKEPLCLQVPLSSTVHNQTAVAAYKKGLAEFIGLKEHLIYSTVQDPAMATPQGYNEKDFVSVWSRSGKQQINADKYMDVIESFQPDMYQALCDGDTNLNSSKKRVSKALDRSSKMFWRCLERHENSEVLKKTALLAVLEGGYNLTSREASAKMLSSCNVAGFVIDGLHNNGPDVELLPFEKIKPAIQETIRSYSWLPTPQENCIGLVRDYSDRSTLGHVIANAAINATSQRDNHLPADKFRIAHGCWNPETVLDLVKEGIDIFDSSYPFLVSERGSALVFNFMGSSSIPHPVETSVKIEPDELRTDDGSNNPFNGTTATSIDVQDGKSKLRSGVIDLKYEISMREKVHVDDFRPISKFCTCLTCKKHTRAYIHHLLNVNELLAPVLLTIHNMHHYMEFFKKIRESLKTNTLDDLKKSIKGETCNSNR</sequence>
<dbReference type="InterPro" id="IPR028592">
    <property type="entry name" value="QTRTD1"/>
</dbReference>
<dbReference type="Gene3D" id="3.20.20.105">
    <property type="entry name" value="Queuine tRNA-ribosyltransferase-like"/>
    <property type="match status" value="1"/>
</dbReference>
<comment type="similarity">
    <text evidence="5">Belongs to the queuine tRNA-ribosyltransferase family. QTRT2 subfamily.</text>
</comment>
<dbReference type="GO" id="GO:0046872">
    <property type="term" value="F:metal ion binding"/>
    <property type="evidence" value="ECO:0007669"/>
    <property type="project" value="UniProtKB-KW"/>
</dbReference>
<reference evidence="7" key="1">
    <citation type="submission" date="2020-11" db="EMBL/GenBank/DDBJ databases">
        <authorList>
            <person name="Tran Van P."/>
        </authorList>
    </citation>
    <scope>NUCLEOTIDE SEQUENCE</scope>
</reference>
<dbReference type="HAMAP" id="MF_03043">
    <property type="entry name" value="QTRT2"/>
    <property type="match status" value="1"/>
</dbReference>
<dbReference type="AlphaFoldDB" id="A0A7R9CFN2"/>
<feature type="binding site" evidence="5">
    <location>
        <position position="418"/>
    </location>
    <ligand>
        <name>Zn(2+)</name>
        <dbReference type="ChEBI" id="CHEBI:29105"/>
    </ligand>
</feature>
<evidence type="ECO:0000259" key="6">
    <source>
        <dbReference type="Pfam" id="PF01702"/>
    </source>
</evidence>
<evidence type="ECO:0000256" key="2">
    <source>
        <dbReference type="ARBA" id="ARBA00022694"/>
    </source>
</evidence>
<dbReference type="EMBL" id="OD000072">
    <property type="protein sequence ID" value="CAD7395592.1"/>
    <property type="molecule type" value="Genomic_DNA"/>
</dbReference>
<feature type="binding site" evidence="5">
    <location>
        <position position="413"/>
    </location>
    <ligand>
        <name>Zn(2+)</name>
        <dbReference type="ChEBI" id="CHEBI:29105"/>
    </ligand>
</feature>
<accession>A0A7R9CFN2</accession>
<comment type="function">
    <text evidence="5">Non-catalytic subunit of the queuine tRNA-ribosyltransferase (TGT) that catalyzes the base-exchange of a guanine (G) residue with queuine (Q) at position 34 (anticodon wobble position) in tRNAs with GU(N) anticodons (tRNA-Asp, -Asn, -His and -Tyr), resulting in the hypermodified nucleoside queuosine (7-(((4,5-cis-dihydroxy-2-cyclopenten-1-yl)amino)methyl)-7-deazaguanosine).</text>
</comment>
<feature type="domain" description="tRNA-guanine(15) transglycosylase-like" evidence="6">
    <location>
        <begin position="24"/>
        <end position="230"/>
    </location>
</feature>
<evidence type="ECO:0000256" key="1">
    <source>
        <dbReference type="ARBA" id="ARBA00022490"/>
    </source>
</evidence>
<comment type="subunit">
    <text evidence="5">Heterodimer of a catalytic subunit and an accessory subunit.</text>
</comment>
<feature type="binding site" evidence="5">
    <location>
        <position position="444"/>
    </location>
    <ligand>
        <name>Zn(2+)</name>
        <dbReference type="ChEBI" id="CHEBI:29105"/>
    </ligand>
</feature>
<name>A0A7R9CFN2_TIMPO</name>
<dbReference type="GO" id="GO:0008479">
    <property type="term" value="F:tRNA-guanosine(34) queuine transglycosylase activity"/>
    <property type="evidence" value="ECO:0007669"/>
    <property type="project" value="UniProtKB-UniRule"/>
</dbReference>
<keyword evidence="1 5" id="KW-0963">Cytoplasm</keyword>
<keyword evidence="2 5" id="KW-0819">tRNA processing</keyword>
<dbReference type="PANTHER" id="PTHR46064">
    <property type="entry name" value="QUEUINE TRNA-RIBOSYLTRANSFERASE ACCESSORY SUBUNIT 2"/>
    <property type="match status" value="1"/>
</dbReference>
<feature type="domain" description="tRNA-guanine(15) transglycosylase-like" evidence="6">
    <location>
        <begin position="286"/>
        <end position="472"/>
    </location>
</feature>
<dbReference type="GO" id="GO:0006400">
    <property type="term" value="P:tRNA modification"/>
    <property type="evidence" value="ECO:0007669"/>
    <property type="project" value="InterPro"/>
</dbReference>
<proteinExistence type="inferred from homology"/>
<evidence type="ECO:0000256" key="3">
    <source>
        <dbReference type="ARBA" id="ARBA00022723"/>
    </source>
</evidence>
<comment type="cofactor">
    <cofactor evidence="5">
        <name>Zn(2+)</name>
        <dbReference type="ChEBI" id="CHEBI:29105"/>
    </cofactor>
    <text evidence="5">Binds 1 zinc ion per subunit.</text>
</comment>
<gene>
    <name evidence="7" type="ORF">TPSB3V08_LOCUS245</name>
</gene>
<dbReference type="GO" id="GO:0005737">
    <property type="term" value="C:cytoplasm"/>
    <property type="evidence" value="ECO:0007669"/>
    <property type="project" value="UniProtKB-SubCell"/>
</dbReference>